<accession>A0AAJ2BGZ8</accession>
<gene>
    <name evidence="1" type="ORF">QE369_002953</name>
</gene>
<name>A0AAJ2BGZ8_9HYPH</name>
<sequence length="242" mass="26370">MSAVRNYVAVPFFDRVPPRVTDLVRLTFDNIVERAQTVREAYHFFSNSVKKLGCEGPTHAEFADWHERVKNGLIERPHSSAALGIEISAVNPYKPQERGPEDRKLLKAIDHISSKAILGVSNASPKAVTTPAAGPVDPSIKRLTHARAIVAAAHQLNQVKLAAGHCPSSIPVEDAIVAEALREVLEADGDSVFTDPTSRALDAATALLIERSSEEQEHRLLDLLTMDMQVELCRKLVTTGSA</sequence>
<evidence type="ECO:0000313" key="2">
    <source>
        <dbReference type="Proteomes" id="UP001255601"/>
    </source>
</evidence>
<comment type="caution">
    <text evidence="1">The sequence shown here is derived from an EMBL/GenBank/DDBJ whole genome shotgun (WGS) entry which is preliminary data.</text>
</comment>
<evidence type="ECO:0000313" key="1">
    <source>
        <dbReference type="EMBL" id="MDR6102756.1"/>
    </source>
</evidence>
<dbReference type="EMBL" id="JAVIZC010000003">
    <property type="protein sequence ID" value="MDR6102756.1"/>
    <property type="molecule type" value="Genomic_DNA"/>
</dbReference>
<organism evidence="1 2">
    <name type="scientific">Agrobacterium larrymoorei</name>
    <dbReference type="NCBI Taxonomy" id="160699"/>
    <lineage>
        <taxon>Bacteria</taxon>
        <taxon>Pseudomonadati</taxon>
        <taxon>Pseudomonadota</taxon>
        <taxon>Alphaproteobacteria</taxon>
        <taxon>Hyphomicrobiales</taxon>
        <taxon>Rhizobiaceae</taxon>
        <taxon>Rhizobium/Agrobacterium group</taxon>
        <taxon>Agrobacterium</taxon>
    </lineage>
</organism>
<reference evidence="1" key="1">
    <citation type="submission" date="2023-08" db="EMBL/GenBank/DDBJ databases">
        <title>Functional and genomic diversity of the sorghum phyllosphere microbiome.</title>
        <authorList>
            <person name="Shade A."/>
        </authorList>
    </citation>
    <scope>NUCLEOTIDE SEQUENCE</scope>
    <source>
        <strain evidence="1">SORGH_AS_0974</strain>
    </source>
</reference>
<dbReference type="RefSeq" id="WP_309771342.1">
    <property type="nucleotide sequence ID" value="NZ_JAVIZC010000003.1"/>
</dbReference>
<protein>
    <submittedName>
        <fullName evidence="1">Uncharacterized protein</fullName>
    </submittedName>
</protein>
<dbReference type="AlphaFoldDB" id="A0AAJ2BGZ8"/>
<dbReference type="Proteomes" id="UP001255601">
    <property type="component" value="Unassembled WGS sequence"/>
</dbReference>
<proteinExistence type="predicted"/>